<evidence type="ECO:0000256" key="3">
    <source>
        <dbReference type="ARBA" id="ARBA00022448"/>
    </source>
</evidence>
<proteinExistence type="inferred from homology"/>
<sequence>MMTKTFARHSLVAAIAAIATTGVALQAHAATEVNLGHTLSSSSHYSVGADAFKETLEELSDGAYTVNEHPSGSLGGEREMIEGLQIGTVDFVITSTGPLGNFVPETYVLDLPFLFEDYEQARCVLDSDLGDELLAKMSDHDLVGLAWSENGFRHMTNSQREIATPADAEGLRVRTMENRVHQEAFRQMGARPTPMAFPELFTALQQGTVDGQENPITVIVATNFWEVQDYLSLTGHVYSPAIVLGSPILMDGLSEEERGWFMQAAAASAEATREEVSRLEREGVALLEENGMTVKTDIDVAPFQEAVKPAYEIFTSEYGNEMLERVQEKASNC</sequence>
<dbReference type="STRING" id="416874.SAMN04487958_102466"/>
<feature type="coiled-coil region" evidence="5">
    <location>
        <begin position="262"/>
        <end position="289"/>
    </location>
</feature>
<comment type="subcellular location">
    <subcellularLocation>
        <location evidence="1">Cell envelope</location>
    </subcellularLocation>
</comment>
<dbReference type="InterPro" id="IPR004682">
    <property type="entry name" value="TRAP_DctP"/>
</dbReference>
<evidence type="ECO:0000256" key="2">
    <source>
        <dbReference type="ARBA" id="ARBA00009023"/>
    </source>
</evidence>
<evidence type="ECO:0000256" key="6">
    <source>
        <dbReference type="SAM" id="SignalP"/>
    </source>
</evidence>
<dbReference type="InterPro" id="IPR018389">
    <property type="entry name" value="DctP_fam"/>
</dbReference>
<feature type="signal peptide" evidence="6">
    <location>
        <begin position="1"/>
        <end position="29"/>
    </location>
</feature>
<keyword evidence="7" id="KW-0675">Receptor</keyword>
<dbReference type="InterPro" id="IPR038404">
    <property type="entry name" value="TRAP_DctP_sf"/>
</dbReference>
<keyword evidence="3" id="KW-0813">Transport</keyword>
<dbReference type="AlphaFoldDB" id="A0A1H9RLN7"/>
<organism evidence="7 8">
    <name type="scientific">Vreelandella subterranea</name>
    <dbReference type="NCBI Taxonomy" id="416874"/>
    <lineage>
        <taxon>Bacteria</taxon>
        <taxon>Pseudomonadati</taxon>
        <taxon>Pseudomonadota</taxon>
        <taxon>Gammaproteobacteria</taxon>
        <taxon>Oceanospirillales</taxon>
        <taxon>Halomonadaceae</taxon>
        <taxon>Vreelandella</taxon>
    </lineage>
</organism>
<evidence type="ECO:0000313" key="8">
    <source>
        <dbReference type="Proteomes" id="UP000198505"/>
    </source>
</evidence>
<evidence type="ECO:0000313" key="7">
    <source>
        <dbReference type="EMBL" id="SER73682.1"/>
    </source>
</evidence>
<dbReference type="PIRSF" id="PIRSF006470">
    <property type="entry name" value="DctB"/>
    <property type="match status" value="1"/>
</dbReference>
<dbReference type="Pfam" id="PF03480">
    <property type="entry name" value="DctP"/>
    <property type="match status" value="1"/>
</dbReference>
<dbReference type="PANTHER" id="PTHR33376">
    <property type="match status" value="1"/>
</dbReference>
<accession>A0A1H9RLN7</accession>
<evidence type="ECO:0000256" key="5">
    <source>
        <dbReference type="SAM" id="Coils"/>
    </source>
</evidence>
<gene>
    <name evidence="7" type="ORF">SAMN04487958_102466</name>
</gene>
<dbReference type="GO" id="GO:0030288">
    <property type="term" value="C:outer membrane-bounded periplasmic space"/>
    <property type="evidence" value="ECO:0007669"/>
    <property type="project" value="InterPro"/>
</dbReference>
<evidence type="ECO:0000256" key="1">
    <source>
        <dbReference type="ARBA" id="ARBA00004196"/>
    </source>
</evidence>
<keyword evidence="8" id="KW-1185">Reference proteome</keyword>
<dbReference type="NCBIfam" id="TIGR00787">
    <property type="entry name" value="dctP"/>
    <property type="match status" value="1"/>
</dbReference>
<comment type="similarity">
    <text evidence="2">Belongs to the bacterial solute-binding protein 7 family.</text>
</comment>
<dbReference type="EMBL" id="FOGS01000002">
    <property type="protein sequence ID" value="SER73682.1"/>
    <property type="molecule type" value="Genomic_DNA"/>
</dbReference>
<dbReference type="GO" id="GO:0055085">
    <property type="term" value="P:transmembrane transport"/>
    <property type="evidence" value="ECO:0007669"/>
    <property type="project" value="InterPro"/>
</dbReference>
<dbReference type="Proteomes" id="UP000198505">
    <property type="component" value="Unassembled WGS sequence"/>
</dbReference>
<dbReference type="CDD" id="cd13675">
    <property type="entry name" value="PBP2_TRAP_SBP_like_5"/>
    <property type="match status" value="1"/>
</dbReference>
<dbReference type="PANTHER" id="PTHR33376:SF4">
    <property type="entry name" value="SIALIC ACID-BINDING PERIPLASMIC PROTEIN SIAP"/>
    <property type="match status" value="1"/>
</dbReference>
<name>A0A1H9RLN7_9GAMM</name>
<dbReference type="Gene3D" id="3.40.190.170">
    <property type="entry name" value="Bacterial extracellular solute-binding protein, family 7"/>
    <property type="match status" value="1"/>
</dbReference>
<reference evidence="8" key="1">
    <citation type="submission" date="2016-10" db="EMBL/GenBank/DDBJ databases">
        <authorList>
            <person name="Varghese N."/>
            <person name="Submissions S."/>
        </authorList>
    </citation>
    <scope>NUCLEOTIDE SEQUENCE [LARGE SCALE GENOMIC DNA]</scope>
    <source>
        <strain evidence="8">CGMCC 1.6495</strain>
    </source>
</reference>
<evidence type="ECO:0000256" key="4">
    <source>
        <dbReference type="ARBA" id="ARBA00022729"/>
    </source>
</evidence>
<protein>
    <submittedName>
        <fullName evidence="7">Tripartite ATP-independent transporter solute receptor, DctP family</fullName>
    </submittedName>
</protein>
<keyword evidence="5" id="KW-0175">Coiled coil</keyword>
<keyword evidence="4 6" id="KW-0732">Signal</keyword>
<feature type="chain" id="PRO_5011617415" evidence="6">
    <location>
        <begin position="30"/>
        <end position="333"/>
    </location>
</feature>
<dbReference type="NCBIfam" id="NF037995">
    <property type="entry name" value="TRAP_S1"/>
    <property type="match status" value="1"/>
</dbReference>